<dbReference type="Pfam" id="PF01554">
    <property type="entry name" value="MatE"/>
    <property type="match status" value="2"/>
</dbReference>
<keyword evidence="5 6" id="KW-0472">Membrane</keyword>
<keyword evidence="8" id="KW-1185">Reference proteome</keyword>
<feature type="transmembrane region" description="Helical" evidence="6">
    <location>
        <begin position="295"/>
        <end position="320"/>
    </location>
</feature>
<evidence type="ECO:0000313" key="8">
    <source>
        <dbReference type="Proteomes" id="UP001479436"/>
    </source>
</evidence>
<evidence type="ECO:0000256" key="3">
    <source>
        <dbReference type="ARBA" id="ARBA00022692"/>
    </source>
</evidence>
<feature type="transmembrane region" description="Helical" evidence="6">
    <location>
        <begin position="268"/>
        <end position="289"/>
    </location>
</feature>
<feature type="transmembrane region" description="Helical" evidence="6">
    <location>
        <begin position="81"/>
        <end position="106"/>
    </location>
</feature>
<dbReference type="CDD" id="cd13132">
    <property type="entry name" value="MATE_eukaryotic"/>
    <property type="match status" value="1"/>
</dbReference>
<dbReference type="PANTHER" id="PTHR11206">
    <property type="entry name" value="MULTIDRUG RESISTANCE PROTEIN"/>
    <property type="match status" value="1"/>
</dbReference>
<keyword evidence="3 6" id="KW-0812">Transmembrane</keyword>
<dbReference type="InterPro" id="IPR002528">
    <property type="entry name" value="MATE_fam"/>
</dbReference>
<evidence type="ECO:0000256" key="1">
    <source>
        <dbReference type="ARBA" id="ARBA00004141"/>
    </source>
</evidence>
<evidence type="ECO:0000256" key="4">
    <source>
        <dbReference type="ARBA" id="ARBA00022989"/>
    </source>
</evidence>
<feature type="transmembrane region" description="Helical" evidence="6">
    <location>
        <begin position="224"/>
        <end position="247"/>
    </location>
</feature>
<sequence>MTTMANDIDVQSNITLIGEQVPLLPKAYTDDVERFPKLKVWKSEIWVLLTLSAPVVLSYLLQSSIQLASVFSLGHLGPTELAVSALASMFAAVTCWSVSVGISTALDTLGSQAYTGSDDPHALGVYLQRALCIMLILFIPISCLWLNAEYLLLWLNQDPELAALSGVFMRYLLPGAFPFVCFECLKRYLQAQGIMHASTCVLLITSPLNMVTNYWFVWGKPFNLGFIGAPLATSCTYMLMLVLLILYTKYIAGSEAWGGWSRKALEGWVPFLKLAFPGTIMICCEWWAFEVSALAAAYFGTVSLAAQSIILTTCSLFYTLPMGISIASSNRVGNLLGASRPNHARVASYCSLILAVMFGMFNSTLLFSLRNVWGYLFNNDESVIKLVAAVLPIGALFQVFDGLGGVTGGVLRGQGKQEVGAYVNIAAYYLIAFPIGYYLAFVREIGLAGIWWGLLVALVVVSIGQGASILLTDWTDEIRKCKERVNSDDQ</sequence>
<dbReference type="NCBIfam" id="TIGR00797">
    <property type="entry name" value="matE"/>
    <property type="match status" value="1"/>
</dbReference>
<feature type="transmembrane region" description="Helical" evidence="6">
    <location>
        <begin position="197"/>
        <end position="218"/>
    </location>
</feature>
<feature type="transmembrane region" description="Helical" evidence="6">
    <location>
        <begin position="386"/>
        <end position="407"/>
    </location>
</feature>
<dbReference type="InterPro" id="IPR045069">
    <property type="entry name" value="MATE_euk"/>
</dbReference>
<name>A0ABR2WSB5_9FUNG</name>
<dbReference type="Proteomes" id="UP001479436">
    <property type="component" value="Unassembled WGS sequence"/>
</dbReference>
<feature type="transmembrane region" description="Helical" evidence="6">
    <location>
        <begin position="450"/>
        <end position="472"/>
    </location>
</feature>
<evidence type="ECO:0000256" key="5">
    <source>
        <dbReference type="ARBA" id="ARBA00023136"/>
    </source>
</evidence>
<protein>
    <submittedName>
        <fullName evidence="7">Ethionine resistance protein</fullName>
    </submittedName>
</protein>
<evidence type="ECO:0000256" key="2">
    <source>
        <dbReference type="ARBA" id="ARBA00010199"/>
    </source>
</evidence>
<feature type="transmembrane region" description="Helical" evidence="6">
    <location>
        <begin position="168"/>
        <end position="185"/>
    </location>
</feature>
<feature type="transmembrane region" description="Helical" evidence="6">
    <location>
        <begin position="45"/>
        <end position="61"/>
    </location>
</feature>
<feature type="transmembrane region" description="Helical" evidence="6">
    <location>
        <begin position="126"/>
        <end position="148"/>
    </location>
</feature>
<accession>A0ABR2WSB5</accession>
<evidence type="ECO:0000256" key="6">
    <source>
        <dbReference type="SAM" id="Phobius"/>
    </source>
</evidence>
<gene>
    <name evidence="7" type="primary">ERC1_2</name>
    <name evidence="7" type="ORF">K7432_008146</name>
</gene>
<comment type="caution">
    <text evidence="7">The sequence shown here is derived from an EMBL/GenBank/DDBJ whole genome shotgun (WGS) entry which is preliminary data.</text>
</comment>
<organism evidence="7 8">
    <name type="scientific">Basidiobolus ranarum</name>
    <dbReference type="NCBI Taxonomy" id="34480"/>
    <lineage>
        <taxon>Eukaryota</taxon>
        <taxon>Fungi</taxon>
        <taxon>Fungi incertae sedis</taxon>
        <taxon>Zoopagomycota</taxon>
        <taxon>Entomophthoromycotina</taxon>
        <taxon>Basidiobolomycetes</taxon>
        <taxon>Basidiobolales</taxon>
        <taxon>Basidiobolaceae</taxon>
        <taxon>Basidiobolus</taxon>
    </lineage>
</organism>
<proteinExistence type="inferred from homology"/>
<comment type="similarity">
    <text evidence="2">Belongs to the multi antimicrobial extrusion (MATE) (TC 2.A.66.1) family.</text>
</comment>
<keyword evidence="4 6" id="KW-1133">Transmembrane helix</keyword>
<feature type="transmembrane region" description="Helical" evidence="6">
    <location>
        <begin position="346"/>
        <end position="366"/>
    </location>
</feature>
<reference evidence="7 8" key="1">
    <citation type="submission" date="2023-04" db="EMBL/GenBank/DDBJ databases">
        <title>Genome of Basidiobolus ranarum AG-B5.</title>
        <authorList>
            <person name="Stajich J.E."/>
            <person name="Carter-House D."/>
            <person name="Gryganskyi A."/>
        </authorList>
    </citation>
    <scope>NUCLEOTIDE SEQUENCE [LARGE SCALE GENOMIC DNA]</scope>
    <source>
        <strain evidence="7 8">AG-B5</strain>
    </source>
</reference>
<evidence type="ECO:0000313" key="7">
    <source>
        <dbReference type="EMBL" id="KAK9764388.1"/>
    </source>
</evidence>
<dbReference type="EMBL" id="JASJQH010000438">
    <property type="protein sequence ID" value="KAK9764388.1"/>
    <property type="molecule type" value="Genomic_DNA"/>
</dbReference>
<comment type="subcellular location">
    <subcellularLocation>
        <location evidence="1">Membrane</location>
        <topology evidence="1">Multi-pass membrane protein</topology>
    </subcellularLocation>
</comment>
<feature type="transmembrane region" description="Helical" evidence="6">
    <location>
        <begin position="419"/>
        <end position="438"/>
    </location>
</feature>